<keyword evidence="3 10" id="KW-0547">Nucleotide-binding</keyword>
<dbReference type="Gene3D" id="1.10.8.60">
    <property type="match status" value="1"/>
</dbReference>
<dbReference type="SUPFAM" id="SSF50249">
    <property type="entry name" value="Nucleic acid-binding proteins"/>
    <property type="match status" value="1"/>
</dbReference>
<keyword evidence="13" id="KW-1185">Reference proteome</keyword>
<proteinExistence type="inferred from homology"/>
<evidence type="ECO:0000256" key="9">
    <source>
        <dbReference type="ARBA" id="ARBA00047995"/>
    </source>
</evidence>
<evidence type="ECO:0000256" key="7">
    <source>
        <dbReference type="ARBA" id="ARBA00022853"/>
    </source>
</evidence>
<dbReference type="Proteomes" id="UP000291404">
    <property type="component" value="Unassembled WGS sequence"/>
</dbReference>
<comment type="similarity">
    <text evidence="2 10">Belongs to the RuvB family.</text>
</comment>
<dbReference type="InterPro" id="IPR012340">
    <property type="entry name" value="NA-bd_OB-fold"/>
</dbReference>
<name>A0A4Q9KX63_9MICR</name>
<dbReference type="EMBL" id="PITI01001944">
    <property type="protein sequence ID" value="TBT99532.1"/>
    <property type="molecule type" value="Genomic_DNA"/>
</dbReference>
<evidence type="ECO:0000259" key="11">
    <source>
        <dbReference type="SMART" id="SM00382"/>
    </source>
</evidence>
<evidence type="ECO:0000256" key="8">
    <source>
        <dbReference type="ARBA" id="ARBA00023242"/>
    </source>
</evidence>
<dbReference type="InterPro" id="IPR010339">
    <property type="entry name" value="TIP49_P-loop"/>
</dbReference>
<keyword evidence="5 10" id="KW-0347">Helicase</keyword>
<dbReference type="Pfam" id="PF17856">
    <property type="entry name" value="TIP49_C"/>
    <property type="match status" value="1"/>
</dbReference>
<dbReference type="STRING" id="148818.A0A4Q9KX63"/>
<dbReference type="SUPFAM" id="SSF52540">
    <property type="entry name" value="P-loop containing nucleoside triphosphate hydrolases"/>
    <property type="match status" value="1"/>
</dbReference>
<dbReference type="GO" id="GO:0003678">
    <property type="term" value="F:DNA helicase activity"/>
    <property type="evidence" value="ECO:0007669"/>
    <property type="project" value="UniProtKB-EC"/>
</dbReference>
<dbReference type="VEuPathDB" id="MicrosporidiaDB:CWI39_0404p0010"/>
<evidence type="ECO:0000256" key="10">
    <source>
        <dbReference type="RuleBase" id="RU363048"/>
    </source>
</evidence>
<keyword evidence="10" id="KW-0805">Transcription regulation</keyword>
<organism evidence="12 13">
    <name type="scientific">Hamiltosporidium magnivora</name>
    <dbReference type="NCBI Taxonomy" id="148818"/>
    <lineage>
        <taxon>Eukaryota</taxon>
        <taxon>Fungi</taxon>
        <taxon>Fungi incertae sedis</taxon>
        <taxon>Microsporidia</taxon>
        <taxon>Dubosqiidae</taxon>
        <taxon>Hamiltosporidium</taxon>
    </lineage>
</organism>
<evidence type="ECO:0000256" key="1">
    <source>
        <dbReference type="ARBA" id="ARBA00004123"/>
    </source>
</evidence>
<dbReference type="GO" id="GO:0006281">
    <property type="term" value="P:DNA repair"/>
    <property type="evidence" value="ECO:0007669"/>
    <property type="project" value="UniProtKB-KW"/>
</dbReference>
<dbReference type="FunFam" id="2.40.50.360:FF:000001">
    <property type="entry name" value="RuvB-like helicase"/>
    <property type="match status" value="1"/>
</dbReference>
<comment type="catalytic activity">
    <reaction evidence="9 10">
        <text>ATP + H2O = ADP + phosphate + H(+)</text>
        <dbReference type="Rhea" id="RHEA:13065"/>
        <dbReference type="ChEBI" id="CHEBI:15377"/>
        <dbReference type="ChEBI" id="CHEBI:15378"/>
        <dbReference type="ChEBI" id="CHEBI:30616"/>
        <dbReference type="ChEBI" id="CHEBI:43474"/>
        <dbReference type="ChEBI" id="CHEBI:456216"/>
        <dbReference type="EC" id="3.6.4.12"/>
    </reaction>
</comment>
<evidence type="ECO:0000256" key="2">
    <source>
        <dbReference type="ARBA" id="ARBA00007519"/>
    </source>
</evidence>
<comment type="subcellular location">
    <subcellularLocation>
        <location evidence="1 10">Nucleus</location>
    </subcellularLocation>
</comment>
<evidence type="ECO:0000313" key="12">
    <source>
        <dbReference type="EMBL" id="TBT99532.1"/>
    </source>
</evidence>
<keyword evidence="10" id="KW-0804">Transcription</keyword>
<keyword evidence="7 10" id="KW-0156">Chromatin regulator</keyword>
<sequence length="436" mass="49192">MNQKNTHMSTEDLKRISTHSHIKSLGLNSVGEPIDIECGVVGQYNAREACGIVVELVKNKKMAGRSVLFVGPMGSGKTALALALSKDIGSKTPFYTISGSEVFSTEVKKTEILQEALRKSILIRFKEIKEIYEGEVVDLNVIEFEDPIKFYKKTIKEIIITLKTNKGSKKIKLSPSLYETIEKQRISLGDIVYIESNSGIIKRLGKCETHKRNYDIEAECFIPLPKGEVLRRKEIIQEVTLHDLDISTSKPNGNDVVSILSQIFNPKKSEITEKLRNEVNLNVNRYLECGNADVIPGVLFIDEAHMMDLECFTFLHKAIESPFSPLIVFSSNKLKSKIRGSKNIENHFGMPKELLDRLVIIPLQKNTTEINKKILQIRINEECINVSSEALTFLSDIAESKGLRYVLCILPVLKVFKTKIERNHVEEVTSLFIGLK</sequence>
<dbReference type="GO" id="GO:0005634">
    <property type="term" value="C:nucleus"/>
    <property type="evidence" value="ECO:0007669"/>
    <property type="project" value="UniProtKB-SubCell"/>
</dbReference>
<keyword evidence="10" id="KW-0234">DNA repair</keyword>
<evidence type="ECO:0000313" key="13">
    <source>
        <dbReference type="Proteomes" id="UP000291404"/>
    </source>
</evidence>
<dbReference type="SMART" id="SM00382">
    <property type="entry name" value="AAA"/>
    <property type="match status" value="1"/>
</dbReference>
<keyword evidence="4 10" id="KW-0378">Hydrolase</keyword>
<comment type="function">
    <text evidence="10">DNA helicase participates in several chromatin remodeling complexes, including the SWR1 and the INO80 complexes.</text>
</comment>
<dbReference type="PANTHER" id="PTHR11093">
    <property type="entry name" value="RUVB-RELATED REPTIN AND PONTIN"/>
    <property type="match status" value="1"/>
</dbReference>
<protein>
    <recommendedName>
        <fullName evidence="10">RuvB-like helicase</fullName>
        <ecNumber evidence="10">3.6.4.12</ecNumber>
    </recommendedName>
</protein>
<dbReference type="InterPro" id="IPR027238">
    <property type="entry name" value="RuvB-like"/>
</dbReference>
<keyword evidence="8 10" id="KW-0539">Nucleus</keyword>
<evidence type="ECO:0000256" key="6">
    <source>
        <dbReference type="ARBA" id="ARBA00022840"/>
    </source>
</evidence>
<dbReference type="EC" id="3.6.4.12" evidence="10"/>
<dbReference type="InterPro" id="IPR041048">
    <property type="entry name" value="RuvB-like_C"/>
</dbReference>
<comment type="caution">
    <text evidence="12">The sequence shown here is derived from an EMBL/GenBank/DDBJ whole genome shotgun (WGS) entry which is preliminary data.</text>
</comment>
<dbReference type="AlphaFoldDB" id="A0A4Q9KX63"/>
<dbReference type="GO" id="GO:0016887">
    <property type="term" value="F:ATP hydrolysis activity"/>
    <property type="evidence" value="ECO:0007669"/>
    <property type="project" value="RHEA"/>
</dbReference>
<dbReference type="InterPro" id="IPR003593">
    <property type="entry name" value="AAA+_ATPase"/>
</dbReference>
<keyword evidence="10" id="KW-0227">DNA damage</keyword>
<accession>A0A4Q9KX63</accession>
<dbReference type="VEuPathDB" id="MicrosporidiaDB:CWI36_1944p0010"/>
<dbReference type="InterPro" id="IPR042487">
    <property type="entry name" value="RuvBL1/2_DNA/RNA_bd_dom"/>
</dbReference>
<reference evidence="12 13" key="1">
    <citation type="submission" date="2017-12" db="EMBL/GenBank/DDBJ databases">
        <authorList>
            <person name="Pombert J.-F."/>
            <person name="Haag K.L."/>
            <person name="Ebert D."/>
        </authorList>
    </citation>
    <scope>NUCLEOTIDE SEQUENCE [LARGE SCALE GENOMIC DNA]</scope>
    <source>
        <strain evidence="12">BE-OM-2</strain>
    </source>
</reference>
<dbReference type="Gene3D" id="3.40.50.300">
    <property type="entry name" value="P-loop containing nucleotide triphosphate hydrolases"/>
    <property type="match status" value="1"/>
</dbReference>
<evidence type="ECO:0000256" key="5">
    <source>
        <dbReference type="ARBA" id="ARBA00022806"/>
    </source>
</evidence>
<evidence type="ECO:0000256" key="3">
    <source>
        <dbReference type="ARBA" id="ARBA00022741"/>
    </source>
</evidence>
<dbReference type="InterPro" id="IPR027417">
    <property type="entry name" value="P-loop_NTPase"/>
</dbReference>
<evidence type="ECO:0000256" key="4">
    <source>
        <dbReference type="ARBA" id="ARBA00022801"/>
    </source>
</evidence>
<dbReference type="GO" id="GO:0005524">
    <property type="term" value="F:ATP binding"/>
    <property type="evidence" value="ECO:0007669"/>
    <property type="project" value="UniProtKB-KW"/>
</dbReference>
<gene>
    <name evidence="12" type="ORF">CWI36_1944p0010</name>
</gene>
<dbReference type="Pfam" id="PF06068">
    <property type="entry name" value="TIP49"/>
    <property type="match status" value="1"/>
</dbReference>
<dbReference type="Gene3D" id="2.40.50.360">
    <property type="entry name" value="RuvB-like helicase, domain II"/>
    <property type="match status" value="1"/>
</dbReference>
<keyword evidence="6 10" id="KW-0067">ATP-binding</keyword>
<dbReference type="GO" id="GO:0006325">
    <property type="term" value="P:chromatin organization"/>
    <property type="evidence" value="ECO:0007669"/>
    <property type="project" value="UniProtKB-KW"/>
</dbReference>
<feature type="domain" description="AAA+ ATPase" evidence="11">
    <location>
        <begin position="63"/>
        <end position="365"/>
    </location>
</feature>